<dbReference type="KEGG" id="pacr:FXN63_26625"/>
<evidence type="ECO:0000313" key="1">
    <source>
        <dbReference type="EMBL" id="QEI09022.1"/>
    </source>
</evidence>
<dbReference type="Proteomes" id="UP000325161">
    <property type="component" value="Chromosome"/>
</dbReference>
<protein>
    <submittedName>
        <fullName evidence="1">Uncharacterized protein</fullName>
    </submittedName>
</protein>
<sequence>MARDLAHMGFGCTGFVFAGLIFVGLMPAPMTLPHADALVHQADSSSMLVLERLRRPVVEAGSSVYRSVLPVRKNAFN</sequence>
<name>A0A5C0B351_9BURK</name>
<evidence type="ECO:0000313" key="2">
    <source>
        <dbReference type="Proteomes" id="UP000325161"/>
    </source>
</evidence>
<organism evidence="1 2">
    <name type="scientific">Pigmentiphaga aceris</name>
    <dbReference type="NCBI Taxonomy" id="1940612"/>
    <lineage>
        <taxon>Bacteria</taxon>
        <taxon>Pseudomonadati</taxon>
        <taxon>Pseudomonadota</taxon>
        <taxon>Betaproteobacteria</taxon>
        <taxon>Burkholderiales</taxon>
        <taxon>Alcaligenaceae</taxon>
        <taxon>Pigmentiphaga</taxon>
    </lineage>
</organism>
<accession>A0A5C0B351</accession>
<gene>
    <name evidence="1" type="ORF">FXN63_26625</name>
</gene>
<dbReference type="EMBL" id="CP043046">
    <property type="protein sequence ID" value="QEI09022.1"/>
    <property type="molecule type" value="Genomic_DNA"/>
</dbReference>
<reference evidence="1 2" key="1">
    <citation type="submission" date="2019-08" db="EMBL/GenBank/DDBJ databases">
        <title>Amphibian skin-associated Pigmentiphaga: genome sequence and occurrence across geography and hosts.</title>
        <authorList>
            <person name="Bletz M.C."/>
            <person name="Bunk B."/>
            <person name="Sproeer C."/>
            <person name="Biwer P."/>
            <person name="Reiter S."/>
            <person name="Rabemananjara F.C.E."/>
            <person name="Schulz S."/>
            <person name="Overmann J."/>
            <person name="Vences M."/>
        </authorList>
    </citation>
    <scope>NUCLEOTIDE SEQUENCE [LARGE SCALE GENOMIC DNA]</scope>
    <source>
        <strain evidence="1 2">Mada1488</strain>
    </source>
</reference>
<dbReference type="RefSeq" id="WP_148818738.1">
    <property type="nucleotide sequence ID" value="NZ_CP043046.1"/>
</dbReference>
<keyword evidence="2" id="KW-1185">Reference proteome</keyword>
<proteinExistence type="predicted"/>
<dbReference type="AlphaFoldDB" id="A0A5C0B351"/>